<evidence type="ECO:0008006" key="3">
    <source>
        <dbReference type="Google" id="ProtNLM"/>
    </source>
</evidence>
<dbReference type="EMBL" id="BAFH01000003">
    <property type="protein sequence ID" value="GAB61827.1"/>
    <property type="molecule type" value="Genomic_DNA"/>
</dbReference>
<comment type="caution">
    <text evidence="1">The sequence shown here is derived from an EMBL/GenBank/DDBJ whole genome shotgun (WGS) entry which is preliminary data.</text>
</comment>
<gene>
    <name evidence="1" type="ORF">KSU1_C0231</name>
</gene>
<keyword evidence="2" id="KW-1185">Reference proteome</keyword>
<evidence type="ECO:0000313" key="2">
    <source>
        <dbReference type="Proteomes" id="UP000002985"/>
    </source>
</evidence>
<dbReference type="OrthoDB" id="7215872at2"/>
<reference evidence="1 2" key="1">
    <citation type="journal article" date="2012" name="FEBS Lett.">
        <title>Anammox organism KSU-1 expresses a NirK-type copper-containing nitrite reductase instead of a NirS-type with cytochrome cd1.</title>
        <authorList>
            <person name="Hira D."/>
            <person name="Toh H."/>
            <person name="Migita C.T."/>
            <person name="Okubo H."/>
            <person name="Nishiyama T."/>
            <person name="Hattori M."/>
            <person name="Furukawa K."/>
            <person name="Fujii T."/>
        </authorList>
    </citation>
    <scope>NUCLEOTIDE SEQUENCE [LARGE SCALE GENOMIC DNA]</scope>
</reference>
<evidence type="ECO:0000313" key="1">
    <source>
        <dbReference type="EMBL" id="GAB61827.1"/>
    </source>
</evidence>
<protein>
    <recommendedName>
        <fullName evidence="3">DUF932 domain-containing protein</fullName>
    </recommendedName>
</protein>
<dbReference type="Proteomes" id="UP000002985">
    <property type="component" value="Unassembled WGS sequence"/>
</dbReference>
<dbReference type="AlphaFoldDB" id="I3IJD2"/>
<organism evidence="1 2">
    <name type="scientific">Candidatus Jettenia caeni</name>
    <dbReference type="NCBI Taxonomy" id="247490"/>
    <lineage>
        <taxon>Bacteria</taxon>
        <taxon>Pseudomonadati</taxon>
        <taxon>Planctomycetota</taxon>
        <taxon>Candidatus Brocadiia</taxon>
        <taxon>Candidatus Brocadiales</taxon>
        <taxon>Candidatus Brocadiaceae</taxon>
        <taxon>Candidatus Jettenia</taxon>
    </lineage>
</organism>
<dbReference type="InterPro" id="IPR026325">
    <property type="entry name" value="DUF932"/>
</dbReference>
<dbReference type="Pfam" id="PF06067">
    <property type="entry name" value="DUF932"/>
    <property type="match status" value="1"/>
</dbReference>
<sequence>MVTNLLTASHQWRNRPADERFTTVEDLKNAVMNRRSISYEGVVEVQKLSISPGKDAITLAYDHQHLDVTHWSFNQLCQLAGAPASYLRTLPGDLVAQNLNYALPGTRQRAKLLLTVNGSTEVRAFTSESYGRIWDIDVVRAVEGLCERNPSWHNPPAYKRKDSDGREMENAGLYASDRDIFLFLIDEDHHIEVGKEVLSRGFFIWNSEVGKSSFGLTTFLYRYVCGNHIVWGAHEVKEIRIKHSLNAPARAFSEIIPALSRYIESSANVETQTMKKAMEYRPARDKEGTIDWLQKNGFTKAVSEKAFDYAVKEEGNGTSLWNIVQGLSAMARDKTHIDQRVDLERQAGRLLDSV</sequence>
<accession>I3IJD2</accession>
<proteinExistence type="predicted"/>
<dbReference type="eggNOG" id="ENOG502Z7KV">
    <property type="taxonomic scope" value="Bacteria"/>
</dbReference>
<dbReference type="STRING" id="247490.KSU1_C0231"/>
<name>I3IJD2_9BACT</name>